<evidence type="ECO:0000256" key="1">
    <source>
        <dbReference type="ARBA" id="ARBA00004141"/>
    </source>
</evidence>
<feature type="transmembrane region" description="Helical" evidence="6">
    <location>
        <begin position="110"/>
        <end position="128"/>
    </location>
</feature>
<organism evidence="9">
    <name type="scientific">Perkinsus marinus (strain ATCC 50983 / TXsc)</name>
    <dbReference type="NCBI Taxonomy" id="423536"/>
    <lineage>
        <taxon>Eukaryota</taxon>
        <taxon>Sar</taxon>
        <taxon>Alveolata</taxon>
        <taxon>Perkinsozoa</taxon>
        <taxon>Perkinsea</taxon>
        <taxon>Perkinsida</taxon>
        <taxon>Perkinsidae</taxon>
        <taxon>Perkinsus</taxon>
    </lineage>
</organism>
<dbReference type="AlphaFoldDB" id="C5K9K6"/>
<feature type="compositionally biased region" description="Low complexity" evidence="5">
    <location>
        <begin position="11"/>
        <end position="21"/>
    </location>
</feature>
<keyword evidence="2 6" id="KW-0812">Transmembrane</keyword>
<evidence type="ECO:0000256" key="3">
    <source>
        <dbReference type="ARBA" id="ARBA00022989"/>
    </source>
</evidence>
<gene>
    <name evidence="8" type="ORF">Pmar_PMAR006398</name>
</gene>
<feature type="transmembrane region" description="Helical" evidence="6">
    <location>
        <begin position="80"/>
        <end position="98"/>
    </location>
</feature>
<dbReference type="Pfam" id="PF00892">
    <property type="entry name" value="EamA"/>
    <property type="match status" value="1"/>
</dbReference>
<feature type="transmembrane region" description="Helical" evidence="6">
    <location>
        <begin position="260"/>
        <end position="282"/>
    </location>
</feature>
<feature type="domain" description="EamA" evidence="7">
    <location>
        <begin position="47"/>
        <end position="178"/>
    </location>
</feature>
<dbReference type="InterPro" id="IPR000620">
    <property type="entry name" value="EamA_dom"/>
</dbReference>
<dbReference type="EMBL" id="GG671513">
    <property type="protein sequence ID" value="EER18778.1"/>
    <property type="molecule type" value="Genomic_DNA"/>
</dbReference>
<evidence type="ECO:0000256" key="6">
    <source>
        <dbReference type="SAM" id="Phobius"/>
    </source>
</evidence>
<keyword evidence="9" id="KW-1185">Reference proteome</keyword>
<protein>
    <submittedName>
        <fullName evidence="8">Transmembrane protein, putative</fullName>
    </submittedName>
</protein>
<sequence length="369" mass="38954">MSVTKLDVISSEESTAESTATLSDTDPEDPVQADLKGIIPSASPILGGFLCMIGVFFFSLMQLCAYMASEEFSGSEITLVRSVIQTIIAAFFALLVQVNPIGPPGCRLICFIRGLVGALANLLLLYAVARMPMANANAIFFTNPVFTAVYSALILKQRVSFVEVVALFVGLTGSVFVVRPSFVFDSSITVEESQTDLSALIVTIAGAATSGMVPIIVYFIGSSVHYVCLVFSFGVCGTFESAASLALGLDALTLPSVASTGYSCSIFMIGTGIFGTLSQFFYNRSLQLEKPQNCAILFQANVAFTFLWQALANPDEISLLSVVGSLMIVCSSSAILGAKIASSSGISEPNHDLPAKSLKVSVSARVPKE</sequence>
<dbReference type="Proteomes" id="UP000007800">
    <property type="component" value="Unassembled WGS sequence"/>
</dbReference>
<dbReference type="OrthoDB" id="433734at2759"/>
<feature type="transmembrane region" description="Helical" evidence="6">
    <location>
        <begin position="317"/>
        <end position="338"/>
    </location>
</feature>
<evidence type="ECO:0000256" key="5">
    <source>
        <dbReference type="SAM" id="MobiDB-lite"/>
    </source>
</evidence>
<feature type="transmembrane region" description="Helical" evidence="6">
    <location>
        <begin position="198"/>
        <end position="219"/>
    </location>
</feature>
<evidence type="ECO:0000313" key="9">
    <source>
        <dbReference type="Proteomes" id="UP000007800"/>
    </source>
</evidence>
<keyword evidence="3 6" id="KW-1133">Transmembrane helix</keyword>
<dbReference type="SUPFAM" id="SSF103481">
    <property type="entry name" value="Multidrug resistance efflux transporter EmrE"/>
    <property type="match status" value="1"/>
</dbReference>
<evidence type="ECO:0000313" key="8">
    <source>
        <dbReference type="EMBL" id="EER18778.1"/>
    </source>
</evidence>
<feature type="region of interest" description="Disordered" evidence="5">
    <location>
        <begin position="1"/>
        <end position="29"/>
    </location>
</feature>
<feature type="transmembrane region" description="Helical" evidence="6">
    <location>
        <begin position="294"/>
        <end position="311"/>
    </location>
</feature>
<feature type="transmembrane region" description="Helical" evidence="6">
    <location>
        <begin position="226"/>
        <end position="248"/>
    </location>
</feature>
<evidence type="ECO:0000256" key="4">
    <source>
        <dbReference type="ARBA" id="ARBA00023136"/>
    </source>
</evidence>
<feature type="transmembrane region" description="Helical" evidence="6">
    <location>
        <begin position="134"/>
        <end position="153"/>
    </location>
</feature>
<feature type="transmembrane region" description="Helical" evidence="6">
    <location>
        <begin position="45"/>
        <end position="68"/>
    </location>
</feature>
<dbReference type="PANTHER" id="PTHR22911:SF6">
    <property type="entry name" value="SOLUTE CARRIER FAMILY 35 MEMBER G1"/>
    <property type="match status" value="1"/>
</dbReference>
<name>C5K9K6_PERM5</name>
<proteinExistence type="predicted"/>
<dbReference type="InParanoid" id="C5K9K6"/>
<keyword evidence="4 6" id="KW-0472">Membrane</keyword>
<feature type="transmembrane region" description="Helical" evidence="6">
    <location>
        <begin position="160"/>
        <end position="178"/>
    </location>
</feature>
<dbReference type="PANTHER" id="PTHR22911">
    <property type="entry name" value="ACYL-MALONYL CONDENSING ENZYME-RELATED"/>
    <property type="match status" value="1"/>
</dbReference>
<dbReference type="GeneID" id="9049097"/>
<dbReference type="OMA" id="KYSLWDA"/>
<evidence type="ECO:0000256" key="2">
    <source>
        <dbReference type="ARBA" id="ARBA00022692"/>
    </source>
</evidence>
<comment type="subcellular location">
    <subcellularLocation>
        <location evidence="1">Membrane</location>
        <topology evidence="1">Multi-pass membrane protein</topology>
    </subcellularLocation>
</comment>
<dbReference type="InterPro" id="IPR037185">
    <property type="entry name" value="EmrE-like"/>
</dbReference>
<accession>C5K9K6</accession>
<reference evidence="8 9" key="1">
    <citation type="submission" date="2008-07" db="EMBL/GenBank/DDBJ databases">
        <authorList>
            <person name="El-Sayed N."/>
            <person name="Caler E."/>
            <person name="Inman J."/>
            <person name="Amedeo P."/>
            <person name="Hass B."/>
            <person name="Wortman J."/>
        </authorList>
    </citation>
    <scope>NUCLEOTIDE SEQUENCE [LARGE SCALE GENOMIC DNA]</scope>
    <source>
        <strain evidence="9">ATCC 50983 / TXsc</strain>
    </source>
</reference>
<dbReference type="RefSeq" id="XP_002786982.1">
    <property type="nucleotide sequence ID" value="XM_002786936.1"/>
</dbReference>
<dbReference type="GO" id="GO:0016020">
    <property type="term" value="C:membrane"/>
    <property type="evidence" value="ECO:0007669"/>
    <property type="project" value="UniProtKB-SubCell"/>
</dbReference>
<evidence type="ECO:0000259" key="7">
    <source>
        <dbReference type="Pfam" id="PF00892"/>
    </source>
</evidence>